<dbReference type="EC" id="2.3.1.275" evidence="10"/>
<protein>
    <recommendedName>
        <fullName evidence="10">Glycerol-3-phosphate acyltransferase</fullName>
    </recommendedName>
    <alternativeName>
        <fullName evidence="10">Acyl-PO4 G3P acyltransferase</fullName>
    </alternativeName>
    <alternativeName>
        <fullName evidence="10">Acyl-phosphate--glycerol-3-phosphate acyltransferase</fullName>
    </alternativeName>
    <alternativeName>
        <fullName evidence="10">G3P acyltransferase</fullName>
        <shortName evidence="10">GPAT</shortName>
        <ecNumber evidence="10">2.3.1.275</ecNumber>
    </alternativeName>
    <alternativeName>
        <fullName evidence="10">Lysophosphatidic acid synthase</fullName>
        <shortName evidence="10">LPA synthase</shortName>
    </alternativeName>
</protein>
<evidence type="ECO:0000256" key="5">
    <source>
        <dbReference type="ARBA" id="ARBA00022989"/>
    </source>
</evidence>
<feature type="transmembrane region" description="Helical" evidence="10">
    <location>
        <begin position="66"/>
        <end position="93"/>
    </location>
</feature>
<comment type="catalytic activity">
    <reaction evidence="10">
        <text>an acyl phosphate + sn-glycerol 3-phosphate = a 1-acyl-sn-glycero-3-phosphate + phosphate</text>
        <dbReference type="Rhea" id="RHEA:34075"/>
        <dbReference type="ChEBI" id="CHEBI:43474"/>
        <dbReference type="ChEBI" id="CHEBI:57597"/>
        <dbReference type="ChEBI" id="CHEBI:57970"/>
        <dbReference type="ChEBI" id="CHEBI:59918"/>
        <dbReference type="EC" id="2.3.1.275"/>
    </reaction>
</comment>
<evidence type="ECO:0000313" key="11">
    <source>
        <dbReference type="EMBL" id="TCJ16817.1"/>
    </source>
</evidence>
<organism evidence="11 12">
    <name type="scientific">Rubrobacter taiwanensis</name>
    <dbReference type="NCBI Taxonomy" id="185139"/>
    <lineage>
        <taxon>Bacteria</taxon>
        <taxon>Bacillati</taxon>
        <taxon>Actinomycetota</taxon>
        <taxon>Rubrobacteria</taxon>
        <taxon>Rubrobacterales</taxon>
        <taxon>Rubrobacteraceae</taxon>
        <taxon>Rubrobacter</taxon>
    </lineage>
</organism>
<dbReference type="Proteomes" id="UP000295244">
    <property type="component" value="Unassembled WGS sequence"/>
</dbReference>
<evidence type="ECO:0000256" key="4">
    <source>
        <dbReference type="ARBA" id="ARBA00022692"/>
    </source>
</evidence>
<keyword evidence="9 10" id="KW-1208">Phospholipid metabolism</keyword>
<keyword evidence="5 10" id="KW-1133">Transmembrane helix</keyword>
<dbReference type="AlphaFoldDB" id="A0A4R1BHZ3"/>
<evidence type="ECO:0000256" key="7">
    <source>
        <dbReference type="ARBA" id="ARBA00023136"/>
    </source>
</evidence>
<dbReference type="UniPathway" id="UPA00085"/>
<sequence length="201" mass="20984">MELLVPLIVAGYLLGSVPTGGLVARRLLRRPPPGNPAPLELYERAGRLTGALAALLEVAKGGVPALAGYLALGMSGAVWAGSAAVFGHAVSIFMRGGGGKGVSPVVGVLLIVHPLVVIILAMVWTAALSAWRYASLAALVAAAVTPLALAAVDAGNEDEGTVLAGAVFWALLVFFEHRENIRRLINGREVRFRASPRRRLR</sequence>
<dbReference type="GO" id="GO:0043772">
    <property type="term" value="F:acyl-phosphate glycerol-3-phosphate acyltransferase activity"/>
    <property type="evidence" value="ECO:0007669"/>
    <property type="project" value="UniProtKB-UniRule"/>
</dbReference>
<comment type="pathway">
    <text evidence="10">Lipid metabolism; phospholipid metabolism.</text>
</comment>
<keyword evidence="11" id="KW-0012">Acyltransferase</keyword>
<gene>
    <name evidence="10" type="primary">plsY</name>
    <name evidence="11" type="ORF">E0L93_08835</name>
</gene>
<dbReference type="PANTHER" id="PTHR30309:SF0">
    <property type="entry name" value="GLYCEROL-3-PHOSPHATE ACYLTRANSFERASE-RELATED"/>
    <property type="match status" value="1"/>
</dbReference>
<evidence type="ECO:0000256" key="8">
    <source>
        <dbReference type="ARBA" id="ARBA00023209"/>
    </source>
</evidence>
<keyword evidence="3 10" id="KW-0808">Transferase</keyword>
<comment type="function">
    <text evidence="10">Catalyzes the transfer of an acyl group from acyl-phosphate (acyl-PO(4)) to glycerol-3-phosphate (G3P) to form lysophosphatidic acid (LPA). This enzyme utilizes acyl-phosphate as fatty acyl donor, but not acyl-CoA or acyl-ACP.</text>
</comment>
<proteinExistence type="inferred from homology"/>
<evidence type="ECO:0000256" key="9">
    <source>
        <dbReference type="ARBA" id="ARBA00023264"/>
    </source>
</evidence>
<reference evidence="11 12" key="1">
    <citation type="submission" date="2019-03" db="EMBL/GenBank/DDBJ databases">
        <title>Whole genome sequence of a novel Rubrobacter taiwanensis strain, isolated from Yellowstone National Park.</title>
        <authorList>
            <person name="Freed S."/>
            <person name="Ramaley R.F."/>
            <person name="Kyndt J.A."/>
        </authorList>
    </citation>
    <scope>NUCLEOTIDE SEQUENCE [LARGE SCALE GENOMIC DNA]</scope>
    <source>
        <strain evidence="11 12">Yellowstone</strain>
    </source>
</reference>
<evidence type="ECO:0000313" key="12">
    <source>
        <dbReference type="Proteomes" id="UP000295244"/>
    </source>
</evidence>
<dbReference type="PANTHER" id="PTHR30309">
    <property type="entry name" value="INNER MEMBRANE PROTEIN YGIH"/>
    <property type="match status" value="1"/>
</dbReference>
<comment type="similarity">
    <text evidence="10">Belongs to the PlsY family.</text>
</comment>
<comment type="subcellular location">
    <subcellularLocation>
        <location evidence="10">Cell membrane</location>
        <topology evidence="10">Multi-pass membrane protein</topology>
    </subcellularLocation>
</comment>
<keyword evidence="2 10" id="KW-0444">Lipid biosynthesis</keyword>
<keyword evidence="6 10" id="KW-0443">Lipid metabolism</keyword>
<keyword evidence="7 10" id="KW-0472">Membrane</keyword>
<feature type="transmembrane region" description="Helical" evidence="10">
    <location>
        <begin position="133"/>
        <end position="152"/>
    </location>
</feature>
<name>A0A4R1BHZ3_9ACTN</name>
<dbReference type="EMBL" id="SKBU01000015">
    <property type="protein sequence ID" value="TCJ16817.1"/>
    <property type="molecule type" value="Genomic_DNA"/>
</dbReference>
<evidence type="ECO:0000256" key="6">
    <source>
        <dbReference type="ARBA" id="ARBA00023098"/>
    </source>
</evidence>
<dbReference type="HAMAP" id="MF_01043">
    <property type="entry name" value="PlsY"/>
    <property type="match status" value="1"/>
</dbReference>
<evidence type="ECO:0000256" key="10">
    <source>
        <dbReference type="HAMAP-Rule" id="MF_01043"/>
    </source>
</evidence>
<accession>A0A4R1BHZ3</accession>
<feature type="transmembrane region" description="Helical" evidence="10">
    <location>
        <begin position="105"/>
        <end position="127"/>
    </location>
</feature>
<comment type="subunit">
    <text evidence="10">Probably interacts with PlsX.</text>
</comment>
<dbReference type="GO" id="GO:0005886">
    <property type="term" value="C:plasma membrane"/>
    <property type="evidence" value="ECO:0007669"/>
    <property type="project" value="UniProtKB-SubCell"/>
</dbReference>
<feature type="transmembrane region" description="Helical" evidence="10">
    <location>
        <begin position="159"/>
        <end position="175"/>
    </location>
</feature>
<keyword evidence="12" id="KW-1185">Reference proteome</keyword>
<dbReference type="RefSeq" id="WP_132691029.1">
    <property type="nucleotide sequence ID" value="NZ_SKBU01000015.1"/>
</dbReference>
<keyword evidence="1 10" id="KW-1003">Cell membrane</keyword>
<keyword evidence="8 10" id="KW-0594">Phospholipid biosynthesis</keyword>
<keyword evidence="4 10" id="KW-0812">Transmembrane</keyword>
<dbReference type="GO" id="GO:0008654">
    <property type="term" value="P:phospholipid biosynthetic process"/>
    <property type="evidence" value="ECO:0007669"/>
    <property type="project" value="UniProtKB-UniRule"/>
</dbReference>
<comment type="caution">
    <text evidence="11">The sequence shown here is derived from an EMBL/GenBank/DDBJ whole genome shotgun (WGS) entry which is preliminary data.</text>
</comment>
<dbReference type="SMART" id="SM01207">
    <property type="entry name" value="G3P_acyltransf"/>
    <property type="match status" value="1"/>
</dbReference>
<dbReference type="InterPro" id="IPR003811">
    <property type="entry name" value="G3P_acylTferase_PlsY"/>
</dbReference>
<evidence type="ECO:0000256" key="2">
    <source>
        <dbReference type="ARBA" id="ARBA00022516"/>
    </source>
</evidence>
<evidence type="ECO:0000256" key="3">
    <source>
        <dbReference type="ARBA" id="ARBA00022679"/>
    </source>
</evidence>
<dbReference type="Pfam" id="PF02660">
    <property type="entry name" value="G3P_acyltransf"/>
    <property type="match status" value="1"/>
</dbReference>
<evidence type="ECO:0000256" key="1">
    <source>
        <dbReference type="ARBA" id="ARBA00022475"/>
    </source>
</evidence>
<dbReference type="OrthoDB" id="9777124at2"/>